<dbReference type="PANTHER" id="PTHR30157">
    <property type="entry name" value="FERRIC REDUCTASE, NADPH-DEPENDENT"/>
    <property type="match status" value="1"/>
</dbReference>
<protein>
    <submittedName>
        <fullName evidence="3">Siderophore-interacting protein</fullName>
    </submittedName>
</protein>
<dbReference type="InterPro" id="IPR007037">
    <property type="entry name" value="SIP_rossman_dom"/>
</dbReference>
<organism evidence="3 4">
    <name type="scientific">Rhizobium gallicum</name>
    <dbReference type="NCBI Taxonomy" id="56730"/>
    <lineage>
        <taxon>Bacteria</taxon>
        <taxon>Pseudomonadati</taxon>
        <taxon>Pseudomonadota</taxon>
        <taxon>Alphaproteobacteria</taxon>
        <taxon>Hyphomicrobiales</taxon>
        <taxon>Rhizobiaceae</taxon>
        <taxon>Rhizobium/Agrobacterium group</taxon>
        <taxon>Rhizobium</taxon>
    </lineage>
</organism>
<dbReference type="PROSITE" id="PS51384">
    <property type="entry name" value="FAD_FR"/>
    <property type="match status" value="1"/>
</dbReference>
<accession>A0A1L5NME7</accession>
<reference evidence="3 4" key="1">
    <citation type="submission" date="2016-09" db="EMBL/GenBank/DDBJ databases">
        <title>The complete genome sequences of Rhizobium gallicum, symbiovars gallicum and phaseoli, symbionts associated to common bean (Phaseolus vulgaris).</title>
        <authorList>
            <person name="Bustos P."/>
            <person name="Santamaria R.I."/>
            <person name="Perez-Carrascal O.M."/>
            <person name="Juarez S."/>
            <person name="Lozano L."/>
            <person name="Martinez-Flores I."/>
            <person name="Martinez-Romero E."/>
            <person name="Cevallos M."/>
            <person name="Romero D."/>
            <person name="Davila G."/>
            <person name="Gonzalez V."/>
        </authorList>
    </citation>
    <scope>NUCLEOTIDE SEQUENCE [LARGE SCALE GENOMIC DNA]</scope>
    <source>
        <strain evidence="3 4">IE4872</strain>
    </source>
</reference>
<feature type="domain" description="FAD-binding FR-type" evidence="2">
    <location>
        <begin position="113"/>
        <end position="237"/>
    </location>
</feature>
<name>A0A1L5NME7_9HYPH</name>
<proteinExistence type="inferred from homology"/>
<dbReference type="Gene3D" id="3.30.310.50">
    <property type="entry name" value="Alpha-D-phosphohexomutase, C-terminal domain"/>
    <property type="match status" value="1"/>
</dbReference>
<dbReference type="CDD" id="cd06193">
    <property type="entry name" value="siderophore_interacting"/>
    <property type="match status" value="1"/>
</dbReference>
<dbReference type="EMBL" id="CP017101">
    <property type="protein sequence ID" value="APO68999.1"/>
    <property type="molecule type" value="Genomic_DNA"/>
</dbReference>
<dbReference type="AlphaFoldDB" id="A0A1L5NME7"/>
<dbReference type="SUPFAM" id="SSF63380">
    <property type="entry name" value="Riboflavin synthase domain-like"/>
    <property type="match status" value="1"/>
</dbReference>
<evidence type="ECO:0000259" key="2">
    <source>
        <dbReference type="PROSITE" id="PS51384"/>
    </source>
</evidence>
<dbReference type="Proteomes" id="UP000184749">
    <property type="component" value="Chromosome"/>
</dbReference>
<dbReference type="InterPro" id="IPR017938">
    <property type="entry name" value="Riboflavin_synthase-like_b-brl"/>
</dbReference>
<evidence type="ECO:0000313" key="3">
    <source>
        <dbReference type="EMBL" id="APO68999.1"/>
    </source>
</evidence>
<dbReference type="Gene3D" id="2.40.30.10">
    <property type="entry name" value="Translation factors"/>
    <property type="match status" value="1"/>
</dbReference>
<dbReference type="GO" id="GO:0016491">
    <property type="term" value="F:oxidoreductase activity"/>
    <property type="evidence" value="ECO:0007669"/>
    <property type="project" value="InterPro"/>
</dbReference>
<dbReference type="Pfam" id="PF08021">
    <property type="entry name" value="FAD_binding_9"/>
    <property type="match status" value="1"/>
</dbReference>
<dbReference type="STRING" id="56730.IE4872_CH03400"/>
<dbReference type="PANTHER" id="PTHR30157:SF0">
    <property type="entry name" value="NADPH-DEPENDENT FERRIC-CHELATE REDUCTASE"/>
    <property type="match status" value="1"/>
</dbReference>
<dbReference type="InterPro" id="IPR039374">
    <property type="entry name" value="SIP_fam"/>
</dbReference>
<comment type="similarity">
    <text evidence="1">Belongs to the SIP oxidoreductase family.</text>
</comment>
<dbReference type="Gene3D" id="3.40.50.80">
    <property type="entry name" value="Nucleotide-binding domain of ferredoxin-NADP reductase (FNR) module"/>
    <property type="match status" value="1"/>
</dbReference>
<evidence type="ECO:0000313" key="4">
    <source>
        <dbReference type="Proteomes" id="UP000184749"/>
    </source>
</evidence>
<dbReference type="OrthoDB" id="9814826at2"/>
<dbReference type="RefSeq" id="WP_074069530.1">
    <property type="nucleotide sequence ID" value="NZ_CP017101.1"/>
</dbReference>
<dbReference type="InterPro" id="IPR017927">
    <property type="entry name" value="FAD-bd_FR_type"/>
</dbReference>
<evidence type="ECO:0000256" key="1">
    <source>
        <dbReference type="ARBA" id="ARBA00035644"/>
    </source>
</evidence>
<sequence>MENGTAGKDPVYSATSIIDFAKVAEFLDPIISSIATHDMTVSEEGGLYKVLSPFGKASLEPQPGKLRLAVETTERSALNRLKHALAGPIAFIAASENLEIIWSGDVTGLALPDDLRVLRVVMVEELTPRFRRITFHGDNLARYDRRDQLHCRLIFQPKDIASPEWPMLDDRGHVVWPKDRKLPTRVYTIRRIDAEAGELEVDFALHESAGPATQWAMDAVPGDVVGILGPAANGAKPADFYVFAGDETGLPAIARILEGLDLTAKGVAFIEIDNSAEEQALKCLAGMTIHWLYRNGAPAGTTSLLPDAVKSVEWPSDLSRVFFWGGCEHKAFRQIHRMLRNEVGLLQHRQVLFSHWHRSLSEEEIIAIGAEAYLP</sequence>
<dbReference type="InterPro" id="IPR013113">
    <property type="entry name" value="SIP_FAD-bd"/>
</dbReference>
<dbReference type="InterPro" id="IPR039261">
    <property type="entry name" value="FNR_nucleotide-bd"/>
</dbReference>
<gene>
    <name evidence="3" type="ORF">IE4872_CH03400</name>
</gene>
<dbReference type="Pfam" id="PF04954">
    <property type="entry name" value="SIP"/>
    <property type="match status" value="1"/>
</dbReference>